<sequence>MAIYSSPNQESNTWQRKLVEKPDASRLSTSRVLTTLEVMEEGKIQTESIPQQIKNGTNNNESFPFSVDISRYRRFLFPNKVVTPAKAVVQSVLVYMLKPRSSIQKYSEEQNIKMYRRVAAAEHMRFTSYIICGPLAAAPQWIAYRDEVLSVDIEQKRASLREKWWKYAVILVQYVVETKEGLVRTKRASLSCCNMLLVPGSLENWWLSMRRCPCFASHWTMTASPIFEFGEESSWNKLKWRSRIRFMNIVSEKQ</sequence>
<evidence type="ECO:0000313" key="1">
    <source>
        <dbReference type="EMBL" id="KAF5180520.1"/>
    </source>
</evidence>
<dbReference type="Proteomes" id="UP000554482">
    <property type="component" value="Unassembled WGS sequence"/>
</dbReference>
<proteinExistence type="predicted"/>
<dbReference type="EMBL" id="JABWDY010037322">
    <property type="protein sequence ID" value="KAF5180520.1"/>
    <property type="molecule type" value="Genomic_DNA"/>
</dbReference>
<protein>
    <submittedName>
        <fullName evidence="1">Uncharacterized protein</fullName>
    </submittedName>
</protein>
<name>A0A7J6V8K3_THATH</name>
<keyword evidence="2" id="KW-1185">Reference proteome</keyword>
<dbReference type="OrthoDB" id="17907at2759"/>
<comment type="caution">
    <text evidence="1">The sequence shown here is derived from an EMBL/GenBank/DDBJ whole genome shotgun (WGS) entry which is preliminary data.</text>
</comment>
<evidence type="ECO:0000313" key="2">
    <source>
        <dbReference type="Proteomes" id="UP000554482"/>
    </source>
</evidence>
<organism evidence="1 2">
    <name type="scientific">Thalictrum thalictroides</name>
    <name type="common">Rue-anemone</name>
    <name type="synonym">Anemone thalictroides</name>
    <dbReference type="NCBI Taxonomy" id="46969"/>
    <lineage>
        <taxon>Eukaryota</taxon>
        <taxon>Viridiplantae</taxon>
        <taxon>Streptophyta</taxon>
        <taxon>Embryophyta</taxon>
        <taxon>Tracheophyta</taxon>
        <taxon>Spermatophyta</taxon>
        <taxon>Magnoliopsida</taxon>
        <taxon>Ranunculales</taxon>
        <taxon>Ranunculaceae</taxon>
        <taxon>Thalictroideae</taxon>
        <taxon>Thalictrum</taxon>
    </lineage>
</organism>
<reference evidence="1 2" key="1">
    <citation type="submission" date="2020-06" db="EMBL/GenBank/DDBJ databases">
        <title>Transcriptomic and genomic resources for Thalictrum thalictroides and T. hernandezii: Facilitating candidate gene discovery in an emerging model plant lineage.</title>
        <authorList>
            <person name="Arias T."/>
            <person name="Riano-Pachon D.M."/>
            <person name="Di Stilio V.S."/>
        </authorList>
    </citation>
    <scope>NUCLEOTIDE SEQUENCE [LARGE SCALE GENOMIC DNA]</scope>
    <source>
        <strain evidence="2">cv. WT478/WT964</strain>
        <tissue evidence="1">Leaves</tissue>
    </source>
</reference>
<gene>
    <name evidence="1" type="ORF">FRX31_029891</name>
</gene>
<dbReference type="AlphaFoldDB" id="A0A7J6V8K3"/>
<accession>A0A7J6V8K3</accession>